<dbReference type="GeneID" id="109945650"/>
<sequence length="145" mass="14401">MWPAGAEHPMGTGQGQGPAAPSPGSSASTAWQSPVPYYLFGGLAATLGLIALSLLALACSHWKLSVSGGSLLPAGGPDDDGGGLERQDGGGKAAGERRRERVLVIMAGDEMPTFLATPALGRGLDDARGGVGGVCGEDGRCGARS</sequence>
<dbReference type="PaxDb" id="4577-GRMZM2G405022_P01"/>
<keyword evidence="12" id="KW-1185">Reference proteome</keyword>
<keyword evidence="6 9" id="KW-1133">Transmembrane helix</keyword>
<feature type="region of interest" description="Disordered" evidence="8">
    <location>
        <begin position="1"/>
        <end position="27"/>
    </location>
</feature>
<reference evidence="10" key="2">
    <citation type="submission" date="2015-12" db="EMBL/GenBank/DDBJ databases">
        <title>Update maize B73 reference genome by single molecule sequencing technologies.</title>
        <authorList>
            <consortium name="Maize Genome Sequencing Project"/>
            <person name="Ware D."/>
        </authorList>
    </citation>
    <scope>NUCLEOTIDE SEQUENCE</scope>
    <source>
        <tissue evidence="10">Seedling</tissue>
    </source>
</reference>
<dbReference type="HOGENOM" id="CLU_112624_0_0_1"/>
<dbReference type="PANTHER" id="PTHR33228">
    <property type="entry name" value="PROTEIN GLUTAMINE DUMPER 4-RELATED"/>
    <property type="match status" value="1"/>
</dbReference>
<organism evidence="10">
    <name type="scientific">Zea mays</name>
    <name type="common">Maize</name>
    <dbReference type="NCBI Taxonomy" id="4577"/>
    <lineage>
        <taxon>Eukaryota</taxon>
        <taxon>Viridiplantae</taxon>
        <taxon>Streptophyta</taxon>
        <taxon>Embryophyta</taxon>
        <taxon>Tracheophyta</taxon>
        <taxon>Spermatophyta</taxon>
        <taxon>Magnoliopsida</taxon>
        <taxon>Liliopsida</taxon>
        <taxon>Poales</taxon>
        <taxon>Poaceae</taxon>
        <taxon>PACMAD clade</taxon>
        <taxon>Panicoideae</taxon>
        <taxon>Andropogonodae</taxon>
        <taxon>Andropogoneae</taxon>
        <taxon>Tripsacinae</taxon>
        <taxon>Zea</taxon>
    </lineage>
</organism>
<evidence type="ECO:0000256" key="1">
    <source>
        <dbReference type="ARBA" id="ARBA00004167"/>
    </source>
</evidence>
<evidence type="ECO:0000256" key="2">
    <source>
        <dbReference type="ARBA" id="ARBA00009977"/>
    </source>
</evidence>
<evidence type="ECO:0000256" key="4">
    <source>
        <dbReference type="ARBA" id="ARBA00022692"/>
    </source>
</evidence>
<reference evidence="11" key="4">
    <citation type="submission" date="2021-05" db="UniProtKB">
        <authorList>
            <consortium name="EnsemblPlants"/>
        </authorList>
    </citation>
    <scope>IDENTIFICATION</scope>
    <source>
        <strain evidence="11">cv. B73</strain>
    </source>
</reference>
<gene>
    <name evidence="11" type="primary">LOC109945650</name>
    <name evidence="10" type="ORF">ZEAMMB73_Zm00001d053729</name>
</gene>
<name>K7V6J5_MAIZE</name>
<evidence type="ECO:0000256" key="7">
    <source>
        <dbReference type="ARBA" id="ARBA00023136"/>
    </source>
</evidence>
<keyword evidence="3" id="KW-0813">Transport</keyword>
<feature type="compositionally biased region" description="Low complexity" evidence="8">
    <location>
        <begin position="17"/>
        <end position="27"/>
    </location>
</feature>
<dbReference type="RefSeq" id="XP_020407550.1">
    <property type="nucleotide sequence ID" value="XM_020551961.2"/>
</dbReference>
<keyword evidence="4 9" id="KW-0812">Transmembrane</keyword>
<evidence type="ECO:0000256" key="5">
    <source>
        <dbReference type="ARBA" id="ARBA00022970"/>
    </source>
</evidence>
<dbReference type="EnsemblPlants" id="Zm00001eb206530_T001">
    <property type="protein sequence ID" value="Zm00001eb206530_P001"/>
    <property type="gene ID" value="Zm00001eb206530"/>
</dbReference>
<dbReference type="EMBL" id="CM000780">
    <property type="protein sequence ID" value="AQK60229.1"/>
    <property type="molecule type" value="Genomic_DNA"/>
</dbReference>
<reference evidence="12" key="1">
    <citation type="journal article" date="2009" name="Science">
        <title>The B73 maize genome: complexity, diversity, and dynamics.</title>
        <authorList>
            <person name="Schnable P.S."/>
            <person name="Ware D."/>
            <person name="Fulton R.S."/>
            <person name="Stein J.C."/>
            <person name="Wei F."/>
            <person name="Pasternak S."/>
            <person name="Liang C."/>
            <person name="Zhang J."/>
            <person name="Fulton L."/>
            <person name="Graves T.A."/>
            <person name="Minx P."/>
            <person name="Reily A.D."/>
            <person name="Courtney L."/>
            <person name="Kruchowski S.S."/>
            <person name="Tomlinson C."/>
            <person name="Strong C."/>
            <person name="Delehaunty K."/>
            <person name="Fronick C."/>
            <person name="Courtney B."/>
            <person name="Rock S.M."/>
            <person name="Belter E."/>
            <person name="Du F."/>
            <person name="Kim K."/>
            <person name="Abbott R.M."/>
            <person name="Cotton M."/>
            <person name="Levy A."/>
            <person name="Marchetto P."/>
            <person name="Ochoa K."/>
            <person name="Jackson S.M."/>
            <person name="Gillam B."/>
            <person name="Chen W."/>
            <person name="Yan L."/>
            <person name="Higginbotham J."/>
            <person name="Cardenas M."/>
            <person name="Waligorski J."/>
            <person name="Applebaum E."/>
            <person name="Phelps L."/>
            <person name="Falcone J."/>
            <person name="Kanchi K."/>
            <person name="Thane T."/>
            <person name="Scimone A."/>
            <person name="Thane N."/>
            <person name="Henke J."/>
            <person name="Wang T."/>
            <person name="Ruppert J."/>
            <person name="Shah N."/>
            <person name="Rotter K."/>
            <person name="Hodges J."/>
            <person name="Ingenthron E."/>
            <person name="Cordes M."/>
            <person name="Kohlberg S."/>
            <person name="Sgro J."/>
            <person name="Delgado B."/>
            <person name="Mead K."/>
            <person name="Chinwalla A."/>
            <person name="Leonard S."/>
            <person name="Crouse K."/>
            <person name="Collura K."/>
            <person name="Kudrna D."/>
            <person name="Currie J."/>
            <person name="He R."/>
            <person name="Angelova A."/>
            <person name="Rajasekar S."/>
            <person name="Mueller T."/>
            <person name="Lomeli R."/>
            <person name="Scara G."/>
            <person name="Ko A."/>
            <person name="Delaney K."/>
            <person name="Wissotski M."/>
            <person name="Lopez G."/>
            <person name="Campos D."/>
            <person name="Braidotti M."/>
            <person name="Ashley E."/>
            <person name="Golser W."/>
            <person name="Kim H."/>
            <person name="Lee S."/>
            <person name="Lin J."/>
            <person name="Dujmic Z."/>
            <person name="Kim W."/>
            <person name="Talag J."/>
            <person name="Zuccolo A."/>
            <person name="Fan C."/>
            <person name="Sebastian A."/>
            <person name="Kramer M."/>
            <person name="Spiegel L."/>
            <person name="Nascimento L."/>
            <person name="Zutavern T."/>
            <person name="Miller B."/>
            <person name="Ambroise C."/>
            <person name="Muller S."/>
            <person name="Spooner W."/>
            <person name="Narechania A."/>
            <person name="Ren L."/>
            <person name="Wei S."/>
            <person name="Kumari S."/>
            <person name="Faga B."/>
            <person name="Levy M.J."/>
            <person name="McMahan L."/>
            <person name="Van Buren P."/>
            <person name="Vaughn M.W."/>
            <person name="Ying K."/>
            <person name="Yeh C.-T."/>
            <person name="Emrich S.J."/>
            <person name="Jia Y."/>
            <person name="Kalyanaraman A."/>
            <person name="Hsia A.-P."/>
            <person name="Barbazuk W.B."/>
            <person name="Baucom R.S."/>
            <person name="Brutnell T.P."/>
            <person name="Carpita N.C."/>
            <person name="Chaparro C."/>
            <person name="Chia J.-M."/>
            <person name="Deragon J.-M."/>
            <person name="Estill J.C."/>
            <person name="Fu Y."/>
            <person name="Jeddeloh J.A."/>
            <person name="Han Y."/>
            <person name="Lee H."/>
            <person name="Li P."/>
            <person name="Lisch D.R."/>
            <person name="Liu S."/>
            <person name="Liu Z."/>
            <person name="Nagel D.H."/>
            <person name="McCann M.C."/>
            <person name="SanMiguel P."/>
            <person name="Myers A.M."/>
            <person name="Nettleton D."/>
            <person name="Nguyen J."/>
            <person name="Penning B.W."/>
            <person name="Ponnala L."/>
            <person name="Schneider K.L."/>
            <person name="Schwartz D.C."/>
            <person name="Sharma A."/>
            <person name="Soderlund C."/>
            <person name="Springer N.M."/>
            <person name="Sun Q."/>
            <person name="Wang H."/>
            <person name="Waterman M."/>
            <person name="Westerman R."/>
            <person name="Wolfgruber T.K."/>
            <person name="Yang L."/>
            <person name="Yu Y."/>
            <person name="Zhang L."/>
            <person name="Zhou S."/>
            <person name="Zhu Q."/>
            <person name="Bennetzen J.L."/>
            <person name="Dawe R.K."/>
            <person name="Jiang J."/>
            <person name="Jiang N."/>
            <person name="Presting G.G."/>
            <person name="Wessler S.R."/>
            <person name="Aluru S."/>
            <person name="Martienssen R.A."/>
            <person name="Clifton S.W."/>
            <person name="McCombie W.R."/>
            <person name="Wing R.A."/>
            <person name="Wilson R.K."/>
        </authorList>
    </citation>
    <scope>NUCLEOTIDE SEQUENCE [LARGE SCALE GENOMIC DNA]</scope>
    <source>
        <strain evidence="12">cv. B73</strain>
    </source>
</reference>
<evidence type="ECO:0000313" key="11">
    <source>
        <dbReference type="EnsemblPlants" id="Zm00001eb206530_P001"/>
    </source>
</evidence>
<comment type="subcellular location">
    <subcellularLocation>
        <location evidence="1">Membrane</location>
        <topology evidence="1">Single-pass membrane protein</topology>
    </subcellularLocation>
</comment>
<evidence type="ECO:0000256" key="9">
    <source>
        <dbReference type="SAM" id="Phobius"/>
    </source>
</evidence>
<reference evidence="11" key="3">
    <citation type="submission" date="2019-07" db="EMBL/GenBank/DDBJ databases">
        <authorList>
            <person name="Seetharam A."/>
            <person name="Woodhouse M."/>
            <person name="Cannon E."/>
        </authorList>
    </citation>
    <scope>NUCLEOTIDE SEQUENCE [LARGE SCALE GENOMIC DNA]</scope>
    <source>
        <strain evidence="11">cv. B73</strain>
    </source>
</reference>
<proteinExistence type="inferred from homology"/>
<keyword evidence="5" id="KW-0029">Amino-acid transport</keyword>
<accession>K7V6J5</accession>
<dbReference type="Gramene" id="Zm00001eb206530_T001">
    <property type="protein sequence ID" value="Zm00001eb206530_P001"/>
    <property type="gene ID" value="Zm00001eb206530"/>
</dbReference>
<feature type="compositionally biased region" description="Basic and acidic residues" evidence="8">
    <location>
        <begin position="83"/>
        <end position="97"/>
    </location>
</feature>
<evidence type="ECO:0000256" key="3">
    <source>
        <dbReference type="ARBA" id="ARBA00022448"/>
    </source>
</evidence>
<dbReference type="PANTHER" id="PTHR33228:SF19">
    <property type="entry name" value="GDU1"/>
    <property type="match status" value="1"/>
</dbReference>
<dbReference type="Proteomes" id="UP000007305">
    <property type="component" value="Chromosome 4"/>
</dbReference>
<evidence type="ECO:0000313" key="12">
    <source>
        <dbReference type="Proteomes" id="UP000007305"/>
    </source>
</evidence>
<dbReference type="AlphaFoldDB" id="K7V6J5"/>
<feature type="region of interest" description="Disordered" evidence="8">
    <location>
        <begin position="70"/>
        <end position="97"/>
    </location>
</feature>
<dbReference type="OMA" id="LACSHWK"/>
<keyword evidence="7 9" id="KW-0472">Membrane</keyword>
<feature type="transmembrane region" description="Helical" evidence="9">
    <location>
        <begin position="37"/>
        <end position="58"/>
    </location>
</feature>
<dbReference type="GO" id="GO:0006865">
    <property type="term" value="P:amino acid transport"/>
    <property type="evidence" value="ECO:0007669"/>
    <property type="project" value="UniProtKB-KW"/>
</dbReference>
<evidence type="ECO:0000256" key="8">
    <source>
        <dbReference type="SAM" id="MobiDB-lite"/>
    </source>
</evidence>
<dbReference type="InterPro" id="IPR040359">
    <property type="entry name" value="GDU"/>
</dbReference>
<dbReference type="GO" id="GO:0016020">
    <property type="term" value="C:membrane"/>
    <property type="evidence" value="ECO:0007669"/>
    <property type="project" value="UniProtKB-SubCell"/>
</dbReference>
<evidence type="ECO:0000313" key="10">
    <source>
        <dbReference type="EMBL" id="AQK60229.1"/>
    </source>
</evidence>
<protein>
    <submittedName>
        <fullName evidence="10">Protein GLUTAMINE DUMPER 5</fullName>
    </submittedName>
</protein>
<comment type="similarity">
    <text evidence="2">Belongs to the GLUTAMINE DUMPER 1 (TC 9.B.60) family.</text>
</comment>
<evidence type="ECO:0000256" key="6">
    <source>
        <dbReference type="ARBA" id="ARBA00022989"/>
    </source>
</evidence>
<dbReference type="eggNOG" id="ENOG502R3M6">
    <property type="taxonomic scope" value="Eukaryota"/>
</dbReference>
<dbReference type="GO" id="GO:0080143">
    <property type="term" value="P:regulation of amino acid export"/>
    <property type="evidence" value="ECO:0007669"/>
    <property type="project" value="InterPro"/>
</dbReference>